<name>A0A2Z6MTI2_TRISU</name>
<evidence type="ECO:0000313" key="3">
    <source>
        <dbReference type="Proteomes" id="UP000242715"/>
    </source>
</evidence>
<proteinExistence type="predicted"/>
<dbReference type="EMBL" id="DF973345">
    <property type="protein sequence ID" value="GAU27000.1"/>
    <property type="molecule type" value="Genomic_DNA"/>
</dbReference>
<keyword evidence="1" id="KW-0812">Transmembrane</keyword>
<keyword evidence="1" id="KW-0472">Membrane</keyword>
<sequence length="60" mass="6796">MVSCYRLVHCRSRTFTFTVHFSISLVVLSLATLNRPRRSQSRTAPPLSLTLSPLKTFEDG</sequence>
<organism evidence="2 3">
    <name type="scientific">Trifolium subterraneum</name>
    <name type="common">Subterranean clover</name>
    <dbReference type="NCBI Taxonomy" id="3900"/>
    <lineage>
        <taxon>Eukaryota</taxon>
        <taxon>Viridiplantae</taxon>
        <taxon>Streptophyta</taxon>
        <taxon>Embryophyta</taxon>
        <taxon>Tracheophyta</taxon>
        <taxon>Spermatophyta</taxon>
        <taxon>Magnoliopsida</taxon>
        <taxon>eudicotyledons</taxon>
        <taxon>Gunneridae</taxon>
        <taxon>Pentapetalae</taxon>
        <taxon>rosids</taxon>
        <taxon>fabids</taxon>
        <taxon>Fabales</taxon>
        <taxon>Fabaceae</taxon>
        <taxon>Papilionoideae</taxon>
        <taxon>50 kb inversion clade</taxon>
        <taxon>NPAAA clade</taxon>
        <taxon>Hologalegina</taxon>
        <taxon>IRL clade</taxon>
        <taxon>Trifolieae</taxon>
        <taxon>Trifolium</taxon>
    </lineage>
</organism>
<dbReference type="AlphaFoldDB" id="A0A2Z6MTI2"/>
<evidence type="ECO:0000256" key="1">
    <source>
        <dbReference type="SAM" id="Phobius"/>
    </source>
</evidence>
<reference evidence="3" key="1">
    <citation type="journal article" date="2017" name="Front. Plant Sci.">
        <title>Climate Clever Clovers: New Paradigm to Reduce the Environmental Footprint of Ruminants by Breeding Low Methanogenic Forages Utilizing Haplotype Variation.</title>
        <authorList>
            <person name="Kaur P."/>
            <person name="Appels R."/>
            <person name="Bayer P.E."/>
            <person name="Keeble-Gagnere G."/>
            <person name="Wang J."/>
            <person name="Hirakawa H."/>
            <person name="Shirasawa K."/>
            <person name="Vercoe P."/>
            <person name="Stefanova K."/>
            <person name="Durmic Z."/>
            <person name="Nichols P."/>
            <person name="Revell C."/>
            <person name="Isobe S.N."/>
            <person name="Edwards D."/>
            <person name="Erskine W."/>
        </authorList>
    </citation>
    <scope>NUCLEOTIDE SEQUENCE [LARGE SCALE GENOMIC DNA]</scope>
    <source>
        <strain evidence="3">cv. Daliak</strain>
    </source>
</reference>
<keyword evidence="3" id="KW-1185">Reference proteome</keyword>
<accession>A0A2Z6MTI2</accession>
<keyword evidence="1" id="KW-1133">Transmembrane helix</keyword>
<feature type="transmembrane region" description="Helical" evidence="1">
    <location>
        <begin position="15"/>
        <end position="33"/>
    </location>
</feature>
<evidence type="ECO:0000313" key="2">
    <source>
        <dbReference type="EMBL" id="GAU27000.1"/>
    </source>
</evidence>
<gene>
    <name evidence="2" type="ORF">TSUD_290520</name>
</gene>
<protein>
    <submittedName>
        <fullName evidence="2">Uncharacterized protein</fullName>
    </submittedName>
</protein>
<dbReference type="Proteomes" id="UP000242715">
    <property type="component" value="Unassembled WGS sequence"/>
</dbReference>